<dbReference type="EMBL" id="KN822236">
    <property type="protein sequence ID" value="KIM51840.1"/>
    <property type="molecule type" value="Genomic_DNA"/>
</dbReference>
<evidence type="ECO:0000313" key="2">
    <source>
        <dbReference type="Proteomes" id="UP000053989"/>
    </source>
</evidence>
<organism evidence="1 2">
    <name type="scientific">Scleroderma citrinum Foug A</name>
    <dbReference type="NCBI Taxonomy" id="1036808"/>
    <lineage>
        <taxon>Eukaryota</taxon>
        <taxon>Fungi</taxon>
        <taxon>Dikarya</taxon>
        <taxon>Basidiomycota</taxon>
        <taxon>Agaricomycotina</taxon>
        <taxon>Agaricomycetes</taxon>
        <taxon>Agaricomycetidae</taxon>
        <taxon>Boletales</taxon>
        <taxon>Sclerodermatineae</taxon>
        <taxon>Sclerodermataceae</taxon>
        <taxon>Scleroderma</taxon>
    </lineage>
</organism>
<evidence type="ECO:0008006" key="3">
    <source>
        <dbReference type="Google" id="ProtNLM"/>
    </source>
</evidence>
<evidence type="ECO:0000313" key="1">
    <source>
        <dbReference type="EMBL" id="KIM51840.1"/>
    </source>
</evidence>
<gene>
    <name evidence="1" type="ORF">SCLCIDRAFT_142378</name>
</gene>
<sequence>SAHKRLEYITRIGKYEPEQLVFVDESSVDHRTTYCGQAWSIRGTKAQHKAFFVRG</sequence>
<reference evidence="1 2" key="1">
    <citation type="submission" date="2014-04" db="EMBL/GenBank/DDBJ databases">
        <authorList>
            <consortium name="DOE Joint Genome Institute"/>
            <person name="Kuo A."/>
            <person name="Kohler A."/>
            <person name="Nagy L.G."/>
            <person name="Floudas D."/>
            <person name="Copeland A."/>
            <person name="Barry K.W."/>
            <person name="Cichocki N."/>
            <person name="Veneault-Fourrey C."/>
            <person name="LaButti K."/>
            <person name="Lindquist E.A."/>
            <person name="Lipzen A."/>
            <person name="Lundell T."/>
            <person name="Morin E."/>
            <person name="Murat C."/>
            <person name="Sun H."/>
            <person name="Tunlid A."/>
            <person name="Henrissat B."/>
            <person name="Grigoriev I.V."/>
            <person name="Hibbett D.S."/>
            <person name="Martin F."/>
            <person name="Nordberg H.P."/>
            <person name="Cantor M.N."/>
            <person name="Hua S.X."/>
        </authorList>
    </citation>
    <scope>NUCLEOTIDE SEQUENCE [LARGE SCALE GENOMIC DNA]</scope>
    <source>
        <strain evidence="1 2">Foug A</strain>
    </source>
</reference>
<dbReference type="OrthoDB" id="2647846at2759"/>
<dbReference type="Proteomes" id="UP000053989">
    <property type="component" value="Unassembled WGS sequence"/>
</dbReference>
<dbReference type="AlphaFoldDB" id="A0A0C3CTC8"/>
<keyword evidence="2" id="KW-1185">Reference proteome</keyword>
<proteinExistence type="predicted"/>
<reference evidence="2" key="2">
    <citation type="submission" date="2015-01" db="EMBL/GenBank/DDBJ databases">
        <title>Evolutionary Origins and Diversification of the Mycorrhizal Mutualists.</title>
        <authorList>
            <consortium name="DOE Joint Genome Institute"/>
            <consortium name="Mycorrhizal Genomics Consortium"/>
            <person name="Kohler A."/>
            <person name="Kuo A."/>
            <person name="Nagy L.G."/>
            <person name="Floudas D."/>
            <person name="Copeland A."/>
            <person name="Barry K.W."/>
            <person name="Cichocki N."/>
            <person name="Veneault-Fourrey C."/>
            <person name="LaButti K."/>
            <person name="Lindquist E.A."/>
            <person name="Lipzen A."/>
            <person name="Lundell T."/>
            <person name="Morin E."/>
            <person name="Murat C."/>
            <person name="Riley R."/>
            <person name="Ohm R."/>
            <person name="Sun H."/>
            <person name="Tunlid A."/>
            <person name="Henrissat B."/>
            <person name="Grigoriev I.V."/>
            <person name="Hibbett D.S."/>
            <person name="Martin F."/>
        </authorList>
    </citation>
    <scope>NUCLEOTIDE SEQUENCE [LARGE SCALE GENOMIC DNA]</scope>
    <source>
        <strain evidence="2">Foug A</strain>
    </source>
</reference>
<accession>A0A0C3CTC8</accession>
<dbReference type="InParanoid" id="A0A0C3CTC8"/>
<feature type="non-terminal residue" evidence="1">
    <location>
        <position position="1"/>
    </location>
</feature>
<dbReference type="HOGENOM" id="CLU_206878_0_0_1"/>
<protein>
    <recommendedName>
        <fullName evidence="3">IS630 family transposase</fullName>
    </recommendedName>
</protein>
<name>A0A0C3CTC8_9AGAM</name>